<gene>
    <name evidence="1" type="ORF">EKPJFOCH_3817</name>
</gene>
<reference evidence="1" key="2">
    <citation type="submission" date="2021-08" db="EMBL/GenBank/DDBJ databases">
        <authorList>
            <person name="Tani A."/>
            <person name="Ola A."/>
            <person name="Ogura Y."/>
            <person name="Katsura K."/>
            <person name="Hayashi T."/>
        </authorList>
    </citation>
    <scope>NUCLEOTIDE SEQUENCE</scope>
    <source>
        <strain evidence="1">DSM 23674</strain>
    </source>
</reference>
<name>A0ABQ4TRL8_9HYPH</name>
<comment type="caution">
    <text evidence="1">The sequence shown here is derived from an EMBL/GenBank/DDBJ whole genome shotgun (WGS) entry which is preliminary data.</text>
</comment>
<evidence type="ECO:0000313" key="1">
    <source>
        <dbReference type="EMBL" id="GJE57303.1"/>
    </source>
</evidence>
<evidence type="ECO:0008006" key="3">
    <source>
        <dbReference type="Google" id="ProtNLM"/>
    </source>
</evidence>
<evidence type="ECO:0000313" key="2">
    <source>
        <dbReference type="Proteomes" id="UP001055101"/>
    </source>
</evidence>
<proteinExistence type="predicted"/>
<protein>
    <recommendedName>
        <fullName evidence="3">MYND-type domain-containing protein</fullName>
    </recommendedName>
</protein>
<dbReference type="Proteomes" id="UP001055101">
    <property type="component" value="Unassembled WGS sequence"/>
</dbReference>
<dbReference type="RefSeq" id="WP_238232648.1">
    <property type="nucleotide sequence ID" value="NZ_BPRA01000021.1"/>
</dbReference>
<dbReference type="EMBL" id="BPRA01000021">
    <property type="protein sequence ID" value="GJE57303.1"/>
    <property type="molecule type" value="Genomic_DNA"/>
</dbReference>
<reference evidence="1" key="1">
    <citation type="journal article" date="2021" name="Front. Microbiol.">
        <title>Comprehensive Comparative Genomics and Phenotyping of Methylobacterium Species.</title>
        <authorList>
            <person name="Alessa O."/>
            <person name="Ogura Y."/>
            <person name="Fujitani Y."/>
            <person name="Takami H."/>
            <person name="Hayashi T."/>
            <person name="Sahin N."/>
            <person name="Tani A."/>
        </authorList>
    </citation>
    <scope>NUCLEOTIDE SEQUENCE</scope>
    <source>
        <strain evidence="1">DSM 23674</strain>
    </source>
</reference>
<organism evidence="1 2">
    <name type="scientific">Methylobacterium thuringiense</name>
    <dbReference type="NCBI Taxonomy" id="1003091"/>
    <lineage>
        <taxon>Bacteria</taxon>
        <taxon>Pseudomonadati</taxon>
        <taxon>Pseudomonadota</taxon>
        <taxon>Alphaproteobacteria</taxon>
        <taxon>Hyphomicrobiales</taxon>
        <taxon>Methylobacteriaceae</taxon>
        <taxon>Methylobacterium</taxon>
    </lineage>
</organism>
<keyword evidence="2" id="KW-1185">Reference proteome</keyword>
<sequence length="119" mass="13212">MSALRPIDRLFDQADLRCAVCSTSTRVGCDCHTKCQCGWFARKGEACRNPLHAREKAAQDVGHAIAGSVLFHMREMYPEPMKYASGGFAKTLRANIQHEAEMMVLEILSAEPEADEVRA</sequence>
<accession>A0ABQ4TRL8</accession>